<organism evidence="9 10">
    <name type="scientific">Alkanindiges hydrocarboniclasticus</name>
    <dbReference type="NCBI Taxonomy" id="1907941"/>
    <lineage>
        <taxon>Bacteria</taxon>
        <taxon>Pseudomonadati</taxon>
        <taxon>Pseudomonadota</taxon>
        <taxon>Gammaproteobacteria</taxon>
        <taxon>Moraxellales</taxon>
        <taxon>Moraxellaceae</taxon>
        <taxon>Alkanindiges</taxon>
    </lineage>
</organism>
<dbReference type="Pfam" id="PF16901">
    <property type="entry name" value="DAO_C"/>
    <property type="match status" value="1"/>
</dbReference>
<dbReference type="SUPFAM" id="SSF51905">
    <property type="entry name" value="FAD/NAD(P)-binding domain"/>
    <property type="match status" value="1"/>
</dbReference>
<evidence type="ECO:0000256" key="1">
    <source>
        <dbReference type="ARBA" id="ARBA00001974"/>
    </source>
</evidence>
<dbReference type="PANTHER" id="PTHR11985:SF35">
    <property type="entry name" value="ANAEROBIC GLYCEROL-3-PHOSPHATE DEHYDROGENASE SUBUNIT A"/>
    <property type="match status" value="1"/>
</dbReference>
<dbReference type="STRING" id="1907941.BKE30_02580"/>
<dbReference type="GO" id="GO:0006071">
    <property type="term" value="P:glycerol metabolic process"/>
    <property type="evidence" value="ECO:0007669"/>
    <property type="project" value="UniProtKB-KW"/>
</dbReference>
<dbReference type="OrthoDB" id="9766796at2"/>
<dbReference type="AlphaFoldDB" id="A0A1S8CXI6"/>
<keyword evidence="5" id="KW-0274">FAD</keyword>
<keyword evidence="10" id="KW-1185">Reference proteome</keyword>
<evidence type="ECO:0000313" key="10">
    <source>
        <dbReference type="Proteomes" id="UP000192132"/>
    </source>
</evidence>
<reference evidence="9 10" key="1">
    <citation type="submission" date="2016-10" db="EMBL/GenBank/DDBJ databases">
        <title>Draft Genome sequence of Alkanindiges sp. strain H1.</title>
        <authorList>
            <person name="Subhash Y."/>
            <person name="Lee S."/>
        </authorList>
    </citation>
    <scope>NUCLEOTIDE SEQUENCE [LARGE SCALE GENOMIC DNA]</scope>
    <source>
        <strain evidence="9 10">H1</strain>
    </source>
</reference>
<keyword evidence="3" id="KW-0285">Flavoprotein</keyword>
<comment type="caution">
    <text evidence="9">The sequence shown here is derived from an EMBL/GenBank/DDBJ whole genome shotgun (WGS) entry which is preliminary data.</text>
</comment>
<dbReference type="Gene3D" id="3.50.50.60">
    <property type="entry name" value="FAD/NAD(P)-binding domain"/>
    <property type="match status" value="1"/>
</dbReference>
<evidence type="ECO:0000256" key="4">
    <source>
        <dbReference type="ARBA" id="ARBA00022798"/>
    </source>
</evidence>
<keyword evidence="6" id="KW-0560">Oxidoreductase</keyword>
<dbReference type="Gene3D" id="1.10.8.870">
    <property type="entry name" value="Alpha-glycerophosphate oxidase, cap domain"/>
    <property type="match status" value="1"/>
</dbReference>
<dbReference type="InterPro" id="IPR038299">
    <property type="entry name" value="DAO_C_sf"/>
</dbReference>
<gene>
    <name evidence="9" type="ORF">BKE30_02580</name>
</gene>
<keyword evidence="4" id="KW-0319">Glycerol metabolism</keyword>
<feature type="domain" description="Alpha-glycerophosphate oxidase C-terminal" evidence="8">
    <location>
        <begin position="425"/>
        <end position="480"/>
    </location>
</feature>
<dbReference type="Proteomes" id="UP000192132">
    <property type="component" value="Unassembled WGS sequence"/>
</dbReference>
<name>A0A1S8CXI6_9GAMM</name>
<evidence type="ECO:0000256" key="3">
    <source>
        <dbReference type="ARBA" id="ARBA00022630"/>
    </source>
</evidence>
<feature type="domain" description="FAD dependent oxidoreductase" evidence="7">
    <location>
        <begin position="17"/>
        <end position="370"/>
    </location>
</feature>
<dbReference type="GO" id="GO:0046168">
    <property type="term" value="P:glycerol-3-phosphate catabolic process"/>
    <property type="evidence" value="ECO:0007669"/>
    <property type="project" value="TreeGrafter"/>
</dbReference>
<dbReference type="Pfam" id="PF01266">
    <property type="entry name" value="DAO"/>
    <property type="match status" value="1"/>
</dbReference>
<dbReference type="InterPro" id="IPR006076">
    <property type="entry name" value="FAD-dep_OxRdtase"/>
</dbReference>
<dbReference type="RefSeq" id="WP_076877117.1">
    <property type="nucleotide sequence ID" value="NZ_MLCN01000007.1"/>
</dbReference>
<comment type="similarity">
    <text evidence="2">Belongs to the FAD-dependent glycerol-3-phosphate dehydrogenase family.</text>
</comment>
<dbReference type="GO" id="GO:0004368">
    <property type="term" value="F:glycerol-3-phosphate dehydrogenase (quinone) activity"/>
    <property type="evidence" value="ECO:0007669"/>
    <property type="project" value="InterPro"/>
</dbReference>
<evidence type="ECO:0000256" key="6">
    <source>
        <dbReference type="ARBA" id="ARBA00023002"/>
    </source>
</evidence>
<proteinExistence type="inferred from homology"/>
<dbReference type="Gene3D" id="3.30.9.10">
    <property type="entry name" value="D-Amino Acid Oxidase, subunit A, domain 2"/>
    <property type="match status" value="1"/>
</dbReference>
<dbReference type="InterPro" id="IPR036188">
    <property type="entry name" value="FAD/NAD-bd_sf"/>
</dbReference>
<evidence type="ECO:0000256" key="5">
    <source>
        <dbReference type="ARBA" id="ARBA00022827"/>
    </source>
</evidence>
<comment type="cofactor">
    <cofactor evidence="1">
        <name>FAD</name>
        <dbReference type="ChEBI" id="CHEBI:57692"/>
    </cofactor>
</comment>
<dbReference type="PANTHER" id="PTHR11985">
    <property type="entry name" value="GLYCEROL-3-PHOSPHATE DEHYDROGENASE"/>
    <property type="match status" value="1"/>
</dbReference>
<sequence>MLGQQVNLQALVDTHWDVVVIGGGITGAGIFLESARRGLKVLLLEQQDFSWGTSSRSSKMVHGGLRYIAQGDIPLTHHSLQERERLLKELPDLVVRMSYFFPIRKGQFPGRLSMQMVMIAYDALASIKDHEWLEADAVQSLFPALNGQQLKGALRYTDALTDDSRLVIRVLQEGCLEGGTARNYSKVTGIEQQQDGQMQLQVSNTTHPNHAQQTCRITAQHVFNATGLWADQLSSTAPRIRPQRGSHLFIARDRLPIDSCLTLLHPDDKRYVFVYPWKGETCVGTTDLDHRFDIHEEAFCTEQEVDYLLKLVNHEFPGVNLERRDIHSTMAGVRPIIASGAGRDPSKERRTHLVWQSNGIVSVSGGKLTTFRQIALDALATAGIIDAATHKSLLKGKTGRCFNHSLQTPKTLDQPLAGIASGLELDQQVRWILQHEMVQHLDDLMLRRLRAGNLLPNAGTSLLAQLKPLCQELLHWNEQQWQQEVSRYQAICQRYYQPQPAEAQAFIAPQAIAGLSSL</sequence>
<evidence type="ECO:0000259" key="7">
    <source>
        <dbReference type="Pfam" id="PF01266"/>
    </source>
</evidence>
<dbReference type="PRINTS" id="PR01001">
    <property type="entry name" value="FADG3PDH"/>
</dbReference>
<evidence type="ECO:0000256" key="2">
    <source>
        <dbReference type="ARBA" id="ARBA00007330"/>
    </source>
</evidence>
<accession>A0A1S8CXI6</accession>
<protein>
    <submittedName>
        <fullName evidence="9">FAD-dependent oxidoreductase</fullName>
    </submittedName>
</protein>
<evidence type="ECO:0000259" key="8">
    <source>
        <dbReference type="Pfam" id="PF16901"/>
    </source>
</evidence>
<dbReference type="InterPro" id="IPR000447">
    <property type="entry name" value="G3P_DH_FAD-dep"/>
</dbReference>
<evidence type="ECO:0000313" key="9">
    <source>
        <dbReference type="EMBL" id="ONG41745.1"/>
    </source>
</evidence>
<dbReference type="EMBL" id="MLCN01000007">
    <property type="protein sequence ID" value="ONG41745.1"/>
    <property type="molecule type" value="Genomic_DNA"/>
</dbReference>
<dbReference type="InterPro" id="IPR031656">
    <property type="entry name" value="DAO_C"/>
</dbReference>